<dbReference type="EMBL" id="NNRM01000037">
    <property type="protein sequence ID" value="OYR23919.1"/>
    <property type="molecule type" value="Genomic_DNA"/>
</dbReference>
<comment type="caution">
    <text evidence="2">The sequence shown here is derived from an EMBL/GenBank/DDBJ whole genome shotgun (WGS) entry which is preliminary data.</text>
</comment>
<keyword evidence="3" id="KW-1185">Reference proteome</keyword>
<organism evidence="2 3">
    <name type="scientific">Brucella pseudogrignonensis</name>
    <dbReference type="NCBI Taxonomy" id="419475"/>
    <lineage>
        <taxon>Bacteria</taxon>
        <taxon>Pseudomonadati</taxon>
        <taxon>Pseudomonadota</taxon>
        <taxon>Alphaproteobacteria</taxon>
        <taxon>Hyphomicrobiales</taxon>
        <taxon>Brucellaceae</taxon>
        <taxon>Brucella/Ochrobactrum group</taxon>
        <taxon>Brucella</taxon>
    </lineage>
</organism>
<feature type="transmembrane region" description="Helical" evidence="1">
    <location>
        <begin position="51"/>
        <end position="70"/>
    </location>
</feature>
<keyword evidence="1" id="KW-1133">Transmembrane helix</keyword>
<keyword evidence="1" id="KW-0812">Transmembrane</keyword>
<reference evidence="2 3" key="1">
    <citation type="submission" date="2017-07" db="EMBL/GenBank/DDBJ databases">
        <title>Phylogenetic study on the rhizospheric bacterium Ochrobactrum sp. A44.</title>
        <authorList>
            <person name="Krzyzanowska D.M."/>
            <person name="Ossowicki A."/>
            <person name="Rajewska M."/>
            <person name="Maciag T."/>
            <person name="Kaczynski Z."/>
            <person name="Czerwicka M."/>
            <person name="Jafra S."/>
        </authorList>
    </citation>
    <scope>NUCLEOTIDE SEQUENCE [LARGE SCALE GENOMIC DNA]</scope>
    <source>
        <strain evidence="2 3">CCUG 30717</strain>
    </source>
</reference>
<dbReference type="Pfam" id="PF04365">
    <property type="entry name" value="BrnT_toxin"/>
    <property type="match status" value="1"/>
</dbReference>
<accession>A0A256G9Y5</accession>
<dbReference type="STRING" id="419475.A8A54_18460"/>
<dbReference type="AlphaFoldDB" id="A0A256G9Y5"/>
<dbReference type="Gene3D" id="3.10.450.530">
    <property type="entry name" value="Ribonuclease toxin, BrnT, of type II toxin-antitoxin system"/>
    <property type="match status" value="1"/>
</dbReference>
<dbReference type="Proteomes" id="UP000216188">
    <property type="component" value="Unassembled WGS sequence"/>
</dbReference>
<gene>
    <name evidence="2" type="ORF">CEV34_3252</name>
</gene>
<proteinExistence type="predicted"/>
<dbReference type="InterPro" id="IPR038573">
    <property type="entry name" value="BrnT_sf"/>
</dbReference>
<sequence>MNIVWDEPKRQSNLSKHGLDFADLSYEFFLAANVASTKQGRLKAIGRLADGTIVVIFITLGTEALSIISMRTANKVERSKI</sequence>
<evidence type="ECO:0000313" key="2">
    <source>
        <dbReference type="EMBL" id="OYR23919.1"/>
    </source>
</evidence>
<evidence type="ECO:0008006" key="4">
    <source>
        <dbReference type="Google" id="ProtNLM"/>
    </source>
</evidence>
<protein>
    <recommendedName>
        <fullName evidence="4">BrnT family toxin</fullName>
    </recommendedName>
</protein>
<keyword evidence="1" id="KW-0472">Membrane</keyword>
<name>A0A256G9Y5_9HYPH</name>
<evidence type="ECO:0000313" key="3">
    <source>
        <dbReference type="Proteomes" id="UP000216188"/>
    </source>
</evidence>
<evidence type="ECO:0000256" key="1">
    <source>
        <dbReference type="SAM" id="Phobius"/>
    </source>
</evidence>
<dbReference type="InterPro" id="IPR007460">
    <property type="entry name" value="BrnT_toxin"/>
</dbReference>
<dbReference type="RefSeq" id="WP_094543984.1">
    <property type="nucleotide sequence ID" value="NZ_CP174548.1"/>
</dbReference>